<gene>
    <name evidence="3" type="ORF">M413DRAFT_441456</name>
</gene>
<dbReference type="InterPro" id="IPR035426">
    <property type="entry name" value="Gemin2/Brr1"/>
</dbReference>
<dbReference type="AlphaFoldDB" id="A0A0C2Y941"/>
<dbReference type="PRINTS" id="PR02039">
    <property type="entry name" value="SPLICEFRBRR1"/>
</dbReference>
<dbReference type="GO" id="GO:0030532">
    <property type="term" value="C:small nuclear ribonucleoprotein complex"/>
    <property type="evidence" value="ECO:0007669"/>
    <property type="project" value="InterPro"/>
</dbReference>
<feature type="region of interest" description="Disordered" evidence="2">
    <location>
        <begin position="1"/>
        <end position="23"/>
    </location>
</feature>
<keyword evidence="4" id="KW-1185">Reference proteome</keyword>
<dbReference type="HOGENOM" id="CLU_061593_0_0_1"/>
<dbReference type="OrthoDB" id="428895at2759"/>
<dbReference type="EMBL" id="KN831771">
    <property type="protein sequence ID" value="KIM46363.1"/>
    <property type="molecule type" value="Genomic_DNA"/>
</dbReference>
<evidence type="ECO:0000256" key="2">
    <source>
        <dbReference type="SAM" id="MobiDB-lite"/>
    </source>
</evidence>
<name>A0A0C2Y941_HEBCY</name>
<evidence type="ECO:0000256" key="1">
    <source>
        <dbReference type="ARBA" id="ARBA00025758"/>
    </source>
</evidence>
<dbReference type="GO" id="GO:0032797">
    <property type="term" value="C:SMN complex"/>
    <property type="evidence" value="ECO:0007669"/>
    <property type="project" value="TreeGrafter"/>
</dbReference>
<protein>
    <submittedName>
        <fullName evidence="3">Uncharacterized protein</fullName>
    </submittedName>
</protein>
<comment type="similarity">
    <text evidence="1">Belongs to the gemin-2 family.</text>
</comment>
<organism evidence="3 4">
    <name type="scientific">Hebeloma cylindrosporum</name>
    <dbReference type="NCBI Taxonomy" id="76867"/>
    <lineage>
        <taxon>Eukaryota</taxon>
        <taxon>Fungi</taxon>
        <taxon>Dikarya</taxon>
        <taxon>Basidiomycota</taxon>
        <taxon>Agaricomycotina</taxon>
        <taxon>Agaricomycetes</taxon>
        <taxon>Agaricomycetidae</taxon>
        <taxon>Agaricales</taxon>
        <taxon>Agaricineae</taxon>
        <taxon>Hymenogastraceae</taxon>
        <taxon>Hebeloma</taxon>
    </lineage>
</organism>
<reference evidence="3 4" key="1">
    <citation type="submission" date="2014-04" db="EMBL/GenBank/DDBJ databases">
        <authorList>
            <consortium name="DOE Joint Genome Institute"/>
            <person name="Kuo A."/>
            <person name="Gay G."/>
            <person name="Dore J."/>
            <person name="Kohler A."/>
            <person name="Nagy L.G."/>
            <person name="Floudas D."/>
            <person name="Copeland A."/>
            <person name="Barry K.W."/>
            <person name="Cichocki N."/>
            <person name="Veneault-Fourrey C."/>
            <person name="LaButti K."/>
            <person name="Lindquist E.A."/>
            <person name="Lipzen A."/>
            <person name="Lundell T."/>
            <person name="Morin E."/>
            <person name="Murat C."/>
            <person name="Sun H."/>
            <person name="Tunlid A."/>
            <person name="Henrissat B."/>
            <person name="Grigoriev I.V."/>
            <person name="Hibbett D.S."/>
            <person name="Martin F."/>
            <person name="Nordberg H.P."/>
            <person name="Cantor M.N."/>
            <person name="Hua S.X."/>
        </authorList>
    </citation>
    <scope>NUCLEOTIDE SEQUENCE [LARGE SCALE GENOMIC DNA]</scope>
    <source>
        <strain evidence="4">h7</strain>
    </source>
</reference>
<dbReference type="Gene3D" id="1.20.58.1070">
    <property type="match status" value="1"/>
</dbReference>
<dbReference type="Pfam" id="PF04938">
    <property type="entry name" value="SIP1"/>
    <property type="match status" value="1"/>
</dbReference>
<proteinExistence type="inferred from homology"/>
<dbReference type="PANTHER" id="PTHR12794">
    <property type="entry name" value="GEMIN2"/>
    <property type="match status" value="1"/>
</dbReference>
<dbReference type="Proteomes" id="UP000053424">
    <property type="component" value="Unassembled WGS sequence"/>
</dbReference>
<dbReference type="GO" id="GO:0000387">
    <property type="term" value="P:spliceosomal snRNP assembly"/>
    <property type="evidence" value="ECO:0007669"/>
    <property type="project" value="InterPro"/>
</dbReference>
<feature type="region of interest" description="Disordered" evidence="2">
    <location>
        <begin position="146"/>
        <end position="170"/>
    </location>
</feature>
<evidence type="ECO:0000313" key="4">
    <source>
        <dbReference type="Proteomes" id="UP000053424"/>
    </source>
</evidence>
<reference evidence="4" key="2">
    <citation type="submission" date="2015-01" db="EMBL/GenBank/DDBJ databases">
        <title>Evolutionary Origins and Diversification of the Mycorrhizal Mutualists.</title>
        <authorList>
            <consortium name="DOE Joint Genome Institute"/>
            <consortium name="Mycorrhizal Genomics Consortium"/>
            <person name="Kohler A."/>
            <person name="Kuo A."/>
            <person name="Nagy L.G."/>
            <person name="Floudas D."/>
            <person name="Copeland A."/>
            <person name="Barry K.W."/>
            <person name="Cichocki N."/>
            <person name="Veneault-Fourrey C."/>
            <person name="LaButti K."/>
            <person name="Lindquist E.A."/>
            <person name="Lipzen A."/>
            <person name="Lundell T."/>
            <person name="Morin E."/>
            <person name="Murat C."/>
            <person name="Riley R."/>
            <person name="Ohm R."/>
            <person name="Sun H."/>
            <person name="Tunlid A."/>
            <person name="Henrissat B."/>
            <person name="Grigoriev I.V."/>
            <person name="Hibbett D.S."/>
            <person name="Martin F."/>
        </authorList>
    </citation>
    <scope>NUCLEOTIDE SEQUENCE [LARGE SCALE GENOMIC DNA]</scope>
    <source>
        <strain evidence="4">h7</strain>
    </source>
</reference>
<accession>A0A0C2Y941</accession>
<dbReference type="InterPro" id="IPR023251">
    <property type="entry name" value="Brr1"/>
</dbReference>
<sequence length="377" mass="43345">MSASKRKWEELDDDEEDSPAYGKQILPVANLPADFNDEPMDGMQYLFMVRRDAKKLPGTVRVANPYETVEGHLPLEAPTIQVPVKNSCLPSQKWREIFQIRFQNFRTNLNQPTIHVGPISIGQHRLMPEKKDRDMWWAFLSGKPESEWNPSKKARSKANKQPPARGMRAWDDPFREESEIAGPSNSSVGNDEGEVEEVLRVNPAETLPSPIGTPVPLEHLEEMSQPSLIMGPCLPEEILRPREPTTELLRKINERVALHLLMYFTYWINIYLKTPEPNDYLPTESHARWIFCLLSRIDDYISADDMNLLRNLARSCLALLKQIKQKENPSLSTPSSSPSRKIRESSCWIVIALVADNWKQRDLWMDAEDSLKYLQIS</sequence>
<evidence type="ECO:0000313" key="3">
    <source>
        <dbReference type="EMBL" id="KIM46363.1"/>
    </source>
</evidence>
<dbReference type="PANTHER" id="PTHR12794:SF0">
    <property type="entry name" value="GEM-ASSOCIATED PROTEIN 2"/>
    <property type="match status" value="1"/>
</dbReference>